<evidence type="ECO:0000313" key="2">
    <source>
        <dbReference type="EMBL" id="KMZ67402.1"/>
    </source>
</evidence>
<protein>
    <recommendedName>
        <fullName evidence="1">DUF6817 domain-containing protein</fullName>
    </recommendedName>
</protein>
<proteinExistence type="predicted"/>
<dbReference type="Proteomes" id="UP000036987">
    <property type="component" value="Unassembled WGS sequence"/>
</dbReference>
<dbReference type="AlphaFoldDB" id="A0A0K9PGM1"/>
<dbReference type="PANTHER" id="PTHR37391">
    <property type="entry name" value="E3 UBIQUITIN-PROTEIN LIGASE"/>
    <property type="match status" value="1"/>
</dbReference>
<gene>
    <name evidence="2" type="ORF">ZOSMA_26G01530</name>
</gene>
<evidence type="ECO:0000259" key="1">
    <source>
        <dbReference type="Pfam" id="PF20680"/>
    </source>
</evidence>
<keyword evidence="3" id="KW-1185">Reference proteome</keyword>
<dbReference type="PANTHER" id="PTHR37391:SF2">
    <property type="entry name" value="E3 UBIQUITIN-PROTEIN LIGASE"/>
    <property type="match status" value="1"/>
</dbReference>
<feature type="domain" description="DUF6817" evidence="1">
    <location>
        <begin position="36"/>
        <end position="121"/>
    </location>
</feature>
<organism evidence="2 3">
    <name type="scientific">Zostera marina</name>
    <name type="common">Eelgrass</name>
    <dbReference type="NCBI Taxonomy" id="29655"/>
    <lineage>
        <taxon>Eukaryota</taxon>
        <taxon>Viridiplantae</taxon>
        <taxon>Streptophyta</taxon>
        <taxon>Embryophyta</taxon>
        <taxon>Tracheophyta</taxon>
        <taxon>Spermatophyta</taxon>
        <taxon>Magnoliopsida</taxon>
        <taxon>Liliopsida</taxon>
        <taxon>Zosteraceae</taxon>
        <taxon>Zostera</taxon>
    </lineage>
</organism>
<dbReference type="OrthoDB" id="2306007at2759"/>
<dbReference type="EMBL" id="LFYR01000915">
    <property type="protein sequence ID" value="KMZ67402.1"/>
    <property type="molecule type" value="Genomic_DNA"/>
</dbReference>
<reference evidence="3" key="1">
    <citation type="journal article" date="2016" name="Nature">
        <title>The genome of the seagrass Zostera marina reveals angiosperm adaptation to the sea.</title>
        <authorList>
            <person name="Olsen J.L."/>
            <person name="Rouze P."/>
            <person name="Verhelst B."/>
            <person name="Lin Y.-C."/>
            <person name="Bayer T."/>
            <person name="Collen J."/>
            <person name="Dattolo E."/>
            <person name="De Paoli E."/>
            <person name="Dittami S."/>
            <person name="Maumus F."/>
            <person name="Michel G."/>
            <person name="Kersting A."/>
            <person name="Lauritano C."/>
            <person name="Lohaus R."/>
            <person name="Toepel M."/>
            <person name="Tonon T."/>
            <person name="Vanneste K."/>
            <person name="Amirebrahimi M."/>
            <person name="Brakel J."/>
            <person name="Bostroem C."/>
            <person name="Chovatia M."/>
            <person name="Grimwood J."/>
            <person name="Jenkins J.W."/>
            <person name="Jueterbock A."/>
            <person name="Mraz A."/>
            <person name="Stam W.T."/>
            <person name="Tice H."/>
            <person name="Bornberg-Bauer E."/>
            <person name="Green P.J."/>
            <person name="Pearson G.A."/>
            <person name="Procaccini G."/>
            <person name="Duarte C.M."/>
            <person name="Schmutz J."/>
            <person name="Reusch T.B.H."/>
            <person name="Van de Peer Y."/>
        </authorList>
    </citation>
    <scope>NUCLEOTIDE SEQUENCE [LARGE SCALE GENOMIC DNA]</scope>
    <source>
        <strain evidence="3">cv. Finnish</strain>
    </source>
</reference>
<dbReference type="Pfam" id="PF20680">
    <property type="entry name" value="DUF6817"/>
    <property type="match status" value="1"/>
</dbReference>
<name>A0A0K9PGM1_ZOSMR</name>
<dbReference type="OMA" id="TFLLMTM"/>
<accession>A0A0K9PGM1</accession>
<sequence>MTSSTSTLQLRLTSALPFLRGEFSSVSPKLPSLISVLQSVGAGECWHKHGSFLVHLIEVYRILKLWSAPDDVALCGLFHSAYSNSYVNLAIFDPNTSRSYVSSLIGPQAERLVHLFCVVNRQTLIHDDLLFNYRDQVQLMTHLRLSEDSVRKGREKLEFDSEEEWRKKINSVLPVDGVVVKNIKTGEDVKVSRRVVGTFLLMTMVDFSDQLFGWQDQLFENGNGLLEYAGNNPTAVWPGNGKPGLWLNSISRMGAVYNLIAREEEIYMLERNQNASKCDRDEDLELVIPPVFENCSRIIGTEEQMTSRELYWEAVCGGAEGVGERVEELLLRCIEKNPFVGEPRMVLAQVYLGKKRFEEAKMEAENGLRLLLEWGSSWDKRMAWEAWVAWGRVLIMKSKEKEWPQTAWGILNLGLVN</sequence>
<dbReference type="InterPro" id="IPR049202">
    <property type="entry name" value="DUF6817"/>
</dbReference>
<comment type="caution">
    <text evidence="2">The sequence shown here is derived from an EMBL/GenBank/DDBJ whole genome shotgun (WGS) entry which is preliminary data.</text>
</comment>
<evidence type="ECO:0000313" key="3">
    <source>
        <dbReference type="Proteomes" id="UP000036987"/>
    </source>
</evidence>